<evidence type="ECO:0000313" key="2">
    <source>
        <dbReference type="Proteomes" id="UP000237144"/>
    </source>
</evidence>
<keyword evidence="2" id="KW-1185">Reference proteome</keyword>
<comment type="caution">
    <text evidence="1">The sequence shown here is derived from an EMBL/GenBank/DDBJ whole genome shotgun (WGS) entry which is preliminary data.</text>
</comment>
<dbReference type="InterPro" id="IPR032675">
    <property type="entry name" value="LRR_dom_sf"/>
</dbReference>
<evidence type="ECO:0008006" key="3">
    <source>
        <dbReference type="Google" id="ProtNLM"/>
    </source>
</evidence>
<dbReference type="EMBL" id="PJQD01000021">
    <property type="protein sequence ID" value="POY74776.1"/>
    <property type="molecule type" value="Genomic_DNA"/>
</dbReference>
<dbReference type="Gene3D" id="3.80.10.10">
    <property type="entry name" value="Ribonuclease Inhibitor"/>
    <property type="match status" value="1"/>
</dbReference>
<proteinExistence type="predicted"/>
<dbReference type="Proteomes" id="UP000237144">
    <property type="component" value="Unassembled WGS sequence"/>
</dbReference>
<dbReference type="AlphaFoldDB" id="A0A2S5BDB7"/>
<reference evidence="1 2" key="1">
    <citation type="journal article" date="2018" name="Front. Microbiol.">
        <title>Prospects for Fungal Bioremediation of Acidic Radioactive Waste Sites: Characterization and Genome Sequence of Rhodotorula taiwanensis MD1149.</title>
        <authorList>
            <person name="Tkavc R."/>
            <person name="Matrosova V.Y."/>
            <person name="Grichenko O.E."/>
            <person name="Gostincar C."/>
            <person name="Volpe R.P."/>
            <person name="Klimenkova P."/>
            <person name="Gaidamakova E.K."/>
            <person name="Zhou C.E."/>
            <person name="Stewart B.J."/>
            <person name="Lyman M.G."/>
            <person name="Malfatti S.A."/>
            <person name="Rubinfeld B."/>
            <person name="Courtot M."/>
            <person name="Singh J."/>
            <person name="Dalgard C.L."/>
            <person name="Hamilton T."/>
            <person name="Frey K.G."/>
            <person name="Gunde-Cimerman N."/>
            <person name="Dugan L."/>
            <person name="Daly M.J."/>
        </authorList>
    </citation>
    <scope>NUCLEOTIDE SEQUENCE [LARGE SCALE GENOMIC DNA]</scope>
    <source>
        <strain evidence="1 2">MD1149</strain>
    </source>
</reference>
<gene>
    <name evidence="1" type="ORF">BMF94_2049</name>
</gene>
<dbReference type="SUPFAM" id="SSF52047">
    <property type="entry name" value="RNI-like"/>
    <property type="match status" value="1"/>
</dbReference>
<name>A0A2S5BDB7_9BASI</name>
<accession>A0A2S5BDB7</accession>
<evidence type="ECO:0000313" key="1">
    <source>
        <dbReference type="EMBL" id="POY74776.1"/>
    </source>
</evidence>
<sequence>MSPAQLSSLPHELKVKIADECYAADQRIDELFEDLERRGGLAFESRESTSAKQRRKAYPSAISALYGASKEWNGIVVGYRFEMAKPLFQLALARRYGHLIHRASVSALASAENLASFVGGLGYCPNLHSLVVKDLQVSMDRLLAFAGKLATDEALASLADACRQLTSLALGNARSADTNRLLASTTRLQRLSLAFTSIADLHGLWTMLKSVPGLTALDLALPAPATAHPACLATLANTAPQTLPPITELKVELRGGATGLAKFLSLFEATLQDLSLKAGNFAGFAVGGGSDLFTSQSALPRLSRLELAGESAGLGRILQRLEPERLPSLRRLCIFPNHASRTVDLFPFIELAVLQHVDLSRVEYYTLMSRPKTHHSSVLFDELGIEYVSSPCGLNLAYLKAHDKVQALSAEPEGSELRAGMLANIDKSLDHIVRARNLAALHNDTASYA</sequence>
<protein>
    <recommendedName>
        <fullName evidence="3">F-box domain-containing protein</fullName>
    </recommendedName>
</protein>
<organism evidence="1 2">
    <name type="scientific">Rhodotorula taiwanensis</name>
    <dbReference type="NCBI Taxonomy" id="741276"/>
    <lineage>
        <taxon>Eukaryota</taxon>
        <taxon>Fungi</taxon>
        <taxon>Dikarya</taxon>
        <taxon>Basidiomycota</taxon>
        <taxon>Pucciniomycotina</taxon>
        <taxon>Microbotryomycetes</taxon>
        <taxon>Sporidiobolales</taxon>
        <taxon>Sporidiobolaceae</taxon>
        <taxon>Rhodotorula</taxon>
    </lineage>
</organism>